<dbReference type="FunFam" id="2.60.40.10:FF:000032">
    <property type="entry name" value="palladin isoform X1"/>
    <property type="match status" value="1"/>
</dbReference>
<dbReference type="Proteomes" id="UP000694866">
    <property type="component" value="Unplaced"/>
</dbReference>
<name>A0A0C9QQM6_9HYME</name>
<dbReference type="AlphaFoldDB" id="A0A0C9QQM6"/>
<evidence type="ECO:0000256" key="6">
    <source>
        <dbReference type="ARBA" id="ARBA00023157"/>
    </source>
</evidence>
<evidence type="ECO:0000313" key="11">
    <source>
        <dbReference type="Proteomes" id="UP000694866"/>
    </source>
</evidence>
<dbReference type="FunFam" id="2.60.40.10:FF:000328">
    <property type="entry name" value="CLUMA_CG000981, isoform A"/>
    <property type="match status" value="1"/>
</dbReference>
<dbReference type="PANTHER" id="PTHR12231">
    <property type="entry name" value="CTX-RELATED TYPE I TRANSMEMBRANE PROTEIN"/>
    <property type="match status" value="1"/>
</dbReference>
<keyword evidence="8" id="KW-0393">Immunoglobulin domain</keyword>
<dbReference type="OrthoDB" id="10012075at2759"/>
<dbReference type="EMBL" id="GBYB01006024">
    <property type="protein sequence ID" value="JAG75791.1"/>
    <property type="molecule type" value="Transcribed_RNA"/>
</dbReference>
<dbReference type="Pfam" id="PF07679">
    <property type="entry name" value="I-set"/>
    <property type="match status" value="1"/>
</dbReference>
<reference evidence="12" key="2">
    <citation type="submission" date="2025-04" db="UniProtKB">
        <authorList>
            <consortium name="RefSeq"/>
        </authorList>
    </citation>
    <scope>IDENTIFICATION</scope>
    <source>
        <strain evidence="12">USDA-PBARC FA_bdor</strain>
        <tissue evidence="12">Whole organism</tissue>
    </source>
</reference>
<gene>
    <name evidence="10" type="primary">Lac_1</name>
    <name evidence="12" type="synonym">DIP-gamma</name>
    <name evidence="10" type="ORF">g.10516</name>
</gene>
<dbReference type="GO" id="GO:0005886">
    <property type="term" value="C:plasma membrane"/>
    <property type="evidence" value="ECO:0007669"/>
    <property type="project" value="UniProtKB-SubCell"/>
</dbReference>
<dbReference type="InterPro" id="IPR003598">
    <property type="entry name" value="Ig_sub2"/>
</dbReference>
<evidence type="ECO:0000259" key="9">
    <source>
        <dbReference type="PROSITE" id="PS50835"/>
    </source>
</evidence>
<dbReference type="PANTHER" id="PTHR12231:SF271">
    <property type="entry name" value="DPR-INTERACTING PROTEIN GAMMA"/>
    <property type="match status" value="1"/>
</dbReference>
<dbReference type="InterPro" id="IPR007110">
    <property type="entry name" value="Ig-like_dom"/>
</dbReference>
<organism evidence="10">
    <name type="scientific">Fopius arisanus</name>
    <dbReference type="NCBI Taxonomy" id="64838"/>
    <lineage>
        <taxon>Eukaryota</taxon>
        <taxon>Metazoa</taxon>
        <taxon>Ecdysozoa</taxon>
        <taxon>Arthropoda</taxon>
        <taxon>Hexapoda</taxon>
        <taxon>Insecta</taxon>
        <taxon>Pterygota</taxon>
        <taxon>Neoptera</taxon>
        <taxon>Endopterygota</taxon>
        <taxon>Hymenoptera</taxon>
        <taxon>Apocrita</taxon>
        <taxon>Ichneumonoidea</taxon>
        <taxon>Braconidae</taxon>
        <taxon>Opiinae</taxon>
        <taxon>Fopius</taxon>
    </lineage>
</organism>
<dbReference type="Pfam" id="PF13927">
    <property type="entry name" value="Ig_3"/>
    <property type="match status" value="1"/>
</dbReference>
<reference evidence="10" key="1">
    <citation type="submission" date="2015-01" db="EMBL/GenBank/DDBJ databases">
        <title>Transcriptome Assembly of Fopius arisanus.</title>
        <authorList>
            <person name="Geib S."/>
        </authorList>
    </citation>
    <scope>NUCLEOTIDE SEQUENCE</scope>
</reference>
<dbReference type="CTD" id="43417"/>
<dbReference type="InterPro" id="IPR013783">
    <property type="entry name" value="Ig-like_fold"/>
</dbReference>
<feature type="domain" description="Ig-like" evidence="9">
    <location>
        <begin position="293"/>
        <end position="388"/>
    </location>
</feature>
<evidence type="ECO:0000313" key="10">
    <source>
        <dbReference type="EMBL" id="JAG75791.1"/>
    </source>
</evidence>
<keyword evidence="6" id="KW-1015">Disulfide bond</keyword>
<evidence type="ECO:0000256" key="7">
    <source>
        <dbReference type="ARBA" id="ARBA00023180"/>
    </source>
</evidence>
<sequence length="434" mass="48038">MRGRRRSGLSLVNATVSPTIRPLIVLTLGLVGHVIGYGYSRAYSSQESHGNGPSFVRPVGNQTAAIGREAVFSCYVRNIGKYKVGWLRASDQTVLSLSTRIVTHNTRISVTYETGGCSSTSDIPMGIHGVTGTNQVTDEGVNCMWKLHIRQLKESDRDCYMCQINTDPMKSELGCLSILVPPDIVYGDETSKDLSVSEGENVTLNCQATGIPKPRVSWRREDGQHILIRNSTSFSSSYSRKIANFQKITQYNESKLHFHRVDRQQMGVYMCIATNEVPPSVSKRVTLEVNFAPAVEVRAQLLGAPLGRSVQLECSIEAHPNTINFWEKNSRMLLDGPKYEIREDRTGYHVTMTLLIKKFTPEDVGSYNCIASNSLGKAEGSTRLYEIEVKDDMILRVGLAEAARGASSASFSILHRPYLVALSVISVLHLVCTR</sequence>
<accession>A0A9R1TIC9</accession>
<dbReference type="RefSeq" id="XP_011309720.1">
    <property type="nucleotide sequence ID" value="XM_011311418.1"/>
</dbReference>
<accession>A0A0C9QQM6</accession>
<keyword evidence="11" id="KW-1185">Reference proteome</keyword>
<keyword evidence="2" id="KW-1003">Cell membrane</keyword>
<keyword evidence="5" id="KW-0472">Membrane</keyword>
<dbReference type="SMART" id="SM00409">
    <property type="entry name" value="IG"/>
    <property type="match status" value="3"/>
</dbReference>
<comment type="subcellular location">
    <subcellularLocation>
        <location evidence="1">Cell membrane</location>
    </subcellularLocation>
</comment>
<dbReference type="GeneID" id="105270469"/>
<protein>
    <submittedName>
        <fullName evidence="10">Lac_1 protein</fullName>
    </submittedName>
    <submittedName>
        <fullName evidence="12">Protein amalgam</fullName>
    </submittedName>
</protein>
<evidence type="ECO:0000256" key="4">
    <source>
        <dbReference type="ARBA" id="ARBA00022737"/>
    </source>
</evidence>
<dbReference type="PROSITE" id="PS50835">
    <property type="entry name" value="IG_LIKE"/>
    <property type="match status" value="3"/>
</dbReference>
<dbReference type="InterPro" id="IPR003599">
    <property type="entry name" value="Ig_sub"/>
</dbReference>
<evidence type="ECO:0000256" key="3">
    <source>
        <dbReference type="ARBA" id="ARBA00022729"/>
    </source>
</evidence>
<dbReference type="SMART" id="SM00408">
    <property type="entry name" value="IGc2"/>
    <property type="match status" value="2"/>
</dbReference>
<dbReference type="InterPro" id="IPR036179">
    <property type="entry name" value="Ig-like_dom_sf"/>
</dbReference>
<evidence type="ECO:0000256" key="2">
    <source>
        <dbReference type="ARBA" id="ARBA00022475"/>
    </source>
</evidence>
<evidence type="ECO:0000313" key="12">
    <source>
        <dbReference type="RefSeq" id="XP_011309720.1"/>
    </source>
</evidence>
<evidence type="ECO:0000256" key="5">
    <source>
        <dbReference type="ARBA" id="ARBA00023136"/>
    </source>
</evidence>
<keyword evidence="7" id="KW-0325">Glycoprotein</keyword>
<keyword evidence="4" id="KW-0677">Repeat</keyword>
<proteinExistence type="predicted"/>
<dbReference type="SUPFAM" id="SSF48726">
    <property type="entry name" value="Immunoglobulin"/>
    <property type="match status" value="3"/>
</dbReference>
<evidence type="ECO:0000256" key="1">
    <source>
        <dbReference type="ARBA" id="ARBA00004236"/>
    </source>
</evidence>
<evidence type="ECO:0000256" key="8">
    <source>
        <dbReference type="ARBA" id="ARBA00023319"/>
    </source>
</evidence>
<dbReference type="Gene3D" id="2.60.40.10">
    <property type="entry name" value="Immunoglobulins"/>
    <property type="match status" value="3"/>
</dbReference>
<dbReference type="InterPro" id="IPR051170">
    <property type="entry name" value="Neural/epithelial_adhesion"/>
</dbReference>
<feature type="domain" description="Ig-like" evidence="9">
    <location>
        <begin position="53"/>
        <end position="174"/>
    </location>
</feature>
<dbReference type="InterPro" id="IPR013098">
    <property type="entry name" value="Ig_I-set"/>
</dbReference>
<feature type="domain" description="Ig-like" evidence="9">
    <location>
        <begin position="182"/>
        <end position="282"/>
    </location>
</feature>
<keyword evidence="3" id="KW-0732">Signal</keyword>
<dbReference type="KEGG" id="fas:105270469"/>
<dbReference type="GO" id="GO:0043005">
    <property type="term" value="C:neuron projection"/>
    <property type="evidence" value="ECO:0007669"/>
    <property type="project" value="TreeGrafter"/>
</dbReference>